<organism evidence="1 2">
    <name type="scientific">Micromonospora robiginosa</name>
    <dbReference type="NCBI Taxonomy" id="2749844"/>
    <lineage>
        <taxon>Bacteria</taxon>
        <taxon>Bacillati</taxon>
        <taxon>Actinomycetota</taxon>
        <taxon>Actinomycetes</taxon>
        <taxon>Micromonosporales</taxon>
        <taxon>Micromonosporaceae</taxon>
        <taxon>Micromonospora</taxon>
    </lineage>
</organism>
<protein>
    <submittedName>
        <fullName evidence="1">Uncharacterized protein</fullName>
    </submittedName>
</protein>
<evidence type="ECO:0000313" key="1">
    <source>
        <dbReference type="EMBL" id="QLQ39705.1"/>
    </source>
</evidence>
<dbReference type="KEGG" id="mfeu:H1D33_13260"/>
<reference evidence="1 2" key="2">
    <citation type="journal article" date="2021" name="Mar. Drugs">
        <title>A New Micromonospora Strain with Antibiotic Activity Isolated from the Microbiome of a Mid-Atlantic Deep-Sea Sponge.</title>
        <authorList>
            <person name="Back C.R."/>
            <person name="Stennett H.L."/>
            <person name="Williams S.E."/>
            <person name="Wang L."/>
            <person name="Ojeda Gomez J."/>
            <person name="Abdulle O.M."/>
            <person name="Duffy T."/>
            <person name="Neal C."/>
            <person name="Mantell J."/>
            <person name="Jepson M.A."/>
            <person name="Hendry K.R."/>
            <person name="Powell D."/>
            <person name="Stach J.E.M."/>
            <person name="Essex-Lopresti A.E."/>
            <person name="Willis C.L."/>
            <person name="Curnow P."/>
            <person name="Race P.R."/>
        </authorList>
    </citation>
    <scope>NUCLEOTIDE SEQUENCE [LARGE SCALE GENOMIC DNA]</scope>
    <source>
        <strain evidence="1 2">28ISP2-46</strain>
    </source>
</reference>
<name>A0A7L6BD45_9ACTN</name>
<accession>A0A7L6BD45</accession>
<gene>
    <name evidence="1" type="ORF">H1D33_13260</name>
</gene>
<sequence length="250" mass="27090">MLVTVTDLRHRVVHLTWRGGTPEATRTVATTPDGRPVVQLPERYRLGAWARVFGVRPEDLAEADGGHMIARDLRDGYVSLPWVGADPVGEYVRQVGVGRLLVAAARPEVPPLPEPVRLVLGLDLALHVGVLDLRRRAGYPLRPDGRWWSVAVRPRDAPVHPDDLPTRPSLASALDDCLTHLADDVAELVHTDPDEPLPVPGSPACEPGTDPVPALVRLAAQHAGRAVTLRVTRAGHTVHRHDDGGVRLIG</sequence>
<dbReference type="EMBL" id="CP059322">
    <property type="protein sequence ID" value="QLQ39705.1"/>
    <property type="molecule type" value="Genomic_DNA"/>
</dbReference>
<dbReference type="Proteomes" id="UP000510844">
    <property type="component" value="Chromosome"/>
</dbReference>
<dbReference type="AlphaFoldDB" id="A0A7L6BD45"/>
<keyword evidence="2" id="KW-1185">Reference proteome</keyword>
<evidence type="ECO:0000313" key="2">
    <source>
        <dbReference type="Proteomes" id="UP000510844"/>
    </source>
</evidence>
<reference evidence="2" key="1">
    <citation type="submission" date="2020-07" db="EMBL/GenBank/DDBJ databases">
        <title>A new Micromonospora strain with potent antibiotic activity isolated from the microbiome of a mid-Atlantic deep-sea sponge.</title>
        <authorList>
            <person name="Back C.R."/>
            <person name="Stennett H.L."/>
            <person name="Williams S.E."/>
            <person name="Wang L."/>
            <person name="Ojeda Gomez J."/>
            <person name="Abdulle O.M."/>
            <person name="Duffy T."/>
            <person name="Hendry K.R."/>
            <person name="Powell D."/>
            <person name="Stach J.E."/>
            <person name="Essex-Lopresti A.E."/>
            <person name="Willis C.L."/>
            <person name="Curnow P."/>
            <person name="Race P.R."/>
        </authorList>
    </citation>
    <scope>NUCLEOTIDE SEQUENCE [LARGE SCALE GENOMIC DNA]</scope>
    <source>
        <strain evidence="2">28ISP2-46</strain>
    </source>
</reference>
<dbReference type="RefSeq" id="WP_181572088.1">
    <property type="nucleotide sequence ID" value="NZ_CP059322.2"/>
</dbReference>
<proteinExistence type="predicted"/>